<dbReference type="InterPro" id="IPR000515">
    <property type="entry name" value="MetI-like"/>
</dbReference>
<dbReference type="InterPro" id="IPR035906">
    <property type="entry name" value="MetI-like_sf"/>
</dbReference>
<dbReference type="SUPFAM" id="SSF161098">
    <property type="entry name" value="MetI-like"/>
    <property type="match status" value="1"/>
</dbReference>
<evidence type="ECO:0000313" key="9">
    <source>
        <dbReference type="EMBL" id="AFA49311.1"/>
    </source>
</evidence>
<evidence type="ECO:0000256" key="2">
    <source>
        <dbReference type="ARBA" id="ARBA00022448"/>
    </source>
</evidence>
<feature type="transmembrane region" description="Helical" evidence="7">
    <location>
        <begin position="21"/>
        <end position="39"/>
    </location>
</feature>
<protein>
    <submittedName>
        <fullName evidence="9">Putative ABC transport system permease protein</fullName>
    </submittedName>
</protein>
<feature type="transmembrane region" description="Helical" evidence="7">
    <location>
        <begin position="185"/>
        <end position="210"/>
    </location>
</feature>
<dbReference type="Proteomes" id="UP000007177">
    <property type="component" value="Chromosome"/>
</dbReference>
<gene>
    <name evidence="9" type="ordered locus">Awo_c25540</name>
</gene>
<dbReference type="PANTHER" id="PTHR30151">
    <property type="entry name" value="ALKANE SULFONATE ABC TRANSPORTER-RELATED, MEMBRANE SUBUNIT"/>
    <property type="match status" value="1"/>
</dbReference>
<dbReference type="AlphaFoldDB" id="H6LE78"/>
<comment type="subcellular location">
    <subcellularLocation>
        <location evidence="1 7">Cell membrane</location>
        <topology evidence="1 7">Multi-pass membrane protein</topology>
    </subcellularLocation>
</comment>
<evidence type="ECO:0000259" key="8">
    <source>
        <dbReference type="PROSITE" id="PS50928"/>
    </source>
</evidence>
<dbReference type="PROSITE" id="PS50928">
    <property type="entry name" value="ABC_TM1"/>
    <property type="match status" value="1"/>
</dbReference>
<feature type="transmembrane region" description="Helical" evidence="7">
    <location>
        <begin position="116"/>
        <end position="141"/>
    </location>
</feature>
<evidence type="ECO:0000256" key="4">
    <source>
        <dbReference type="ARBA" id="ARBA00022692"/>
    </source>
</evidence>
<sequence length="261" mass="29006">MMISTFLDNKLNKQFQKVIKNIAIALFWVALWALAAQWVNSPLVLPAPLATLQGVFVLAGDFKFFVSIGSTLFRVFGGVLISVLLGYGLGLIGGLYHPFYEVMNPFVSTIRSLPVVSVIILINLWVVSGVVPLIVTFLVCFPVTWTNVVQGVRSTDPKLLQMAKIYNVDQKKIIRNIYMPSIKPYAISALMNVIGLGWKVTVTAEVLANALPSIGMNLYYTKIYLETDLLFSWTLVIVICSLIIEKVTLYMIARNNRKGAV</sequence>
<dbReference type="eggNOG" id="COG0600">
    <property type="taxonomic scope" value="Bacteria"/>
</dbReference>
<keyword evidence="3" id="KW-1003">Cell membrane</keyword>
<keyword evidence="2 7" id="KW-0813">Transport</keyword>
<feature type="transmembrane region" description="Helical" evidence="7">
    <location>
        <begin position="45"/>
        <end position="66"/>
    </location>
</feature>
<feature type="transmembrane region" description="Helical" evidence="7">
    <location>
        <begin position="230"/>
        <end position="253"/>
    </location>
</feature>
<keyword evidence="6 7" id="KW-0472">Membrane</keyword>
<reference evidence="10" key="1">
    <citation type="submission" date="2011-07" db="EMBL/GenBank/DDBJ databases">
        <title>Complete genome sequence of Acetobacterium woodii.</title>
        <authorList>
            <person name="Poehlein A."/>
            <person name="Schmidt S."/>
            <person name="Kaster A.-K."/>
            <person name="Goenrich M."/>
            <person name="Vollmers J."/>
            <person name="Thuermer A."/>
            <person name="Gottschalk G."/>
            <person name="Thauer R.K."/>
            <person name="Daniel R."/>
            <person name="Mueller V."/>
        </authorList>
    </citation>
    <scope>NUCLEOTIDE SEQUENCE [LARGE SCALE GENOMIC DNA]</scope>
    <source>
        <strain evidence="10">ATCC 29683 / DSM 1030 / JCM 2381 / KCTC 1655 / WB1</strain>
    </source>
</reference>
<reference evidence="9 10" key="2">
    <citation type="journal article" date="2012" name="PLoS ONE">
        <title>An ancient pathway combining carbon dioxide fixation with the generation and utilization of a sodium ion gradient for ATP synthesis.</title>
        <authorList>
            <person name="Poehlein A."/>
            <person name="Schmidt S."/>
            <person name="Kaster A.K."/>
            <person name="Goenrich M."/>
            <person name="Vollmers J."/>
            <person name="Thurmer A."/>
            <person name="Bertsch J."/>
            <person name="Schuchmann K."/>
            <person name="Voigt B."/>
            <person name="Hecker M."/>
            <person name="Daniel R."/>
            <person name="Thauer R.K."/>
            <person name="Gottschalk G."/>
            <person name="Muller V."/>
        </authorList>
    </citation>
    <scope>NUCLEOTIDE SEQUENCE [LARGE SCALE GENOMIC DNA]</scope>
    <source>
        <strain evidence="10">ATCC 29683 / DSM 1030 / JCM 2381 / KCTC 1655 / WB1</strain>
    </source>
</reference>
<proteinExistence type="inferred from homology"/>
<evidence type="ECO:0000256" key="1">
    <source>
        <dbReference type="ARBA" id="ARBA00004651"/>
    </source>
</evidence>
<dbReference type="Pfam" id="PF00528">
    <property type="entry name" value="BPD_transp_1"/>
    <property type="match status" value="1"/>
</dbReference>
<dbReference type="Gene3D" id="1.10.3720.10">
    <property type="entry name" value="MetI-like"/>
    <property type="match status" value="1"/>
</dbReference>
<keyword evidence="4 7" id="KW-0812">Transmembrane</keyword>
<evidence type="ECO:0000256" key="6">
    <source>
        <dbReference type="ARBA" id="ARBA00023136"/>
    </source>
</evidence>
<keyword evidence="10" id="KW-1185">Reference proteome</keyword>
<dbReference type="KEGG" id="awo:Awo_c25540"/>
<evidence type="ECO:0000256" key="5">
    <source>
        <dbReference type="ARBA" id="ARBA00022989"/>
    </source>
</evidence>
<keyword evidence="5 7" id="KW-1133">Transmembrane helix</keyword>
<name>H6LE78_ACEWD</name>
<dbReference type="GO" id="GO:0055085">
    <property type="term" value="P:transmembrane transport"/>
    <property type="evidence" value="ECO:0007669"/>
    <property type="project" value="InterPro"/>
</dbReference>
<dbReference type="STRING" id="931626.Awo_c25540"/>
<comment type="similarity">
    <text evidence="7">Belongs to the binding-protein-dependent transport system permease family.</text>
</comment>
<evidence type="ECO:0000256" key="7">
    <source>
        <dbReference type="RuleBase" id="RU363032"/>
    </source>
</evidence>
<accession>H6LE78</accession>
<dbReference type="EMBL" id="CP002987">
    <property type="protein sequence ID" value="AFA49311.1"/>
    <property type="molecule type" value="Genomic_DNA"/>
</dbReference>
<feature type="domain" description="ABC transmembrane type-1" evidence="8">
    <location>
        <begin position="68"/>
        <end position="248"/>
    </location>
</feature>
<organism evidence="9 10">
    <name type="scientific">Acetobacterium woodii (strain ATCC 29683 / DSM 1030 / JCM 2381 / KCTC 1655 / WB1)</name>
    <dbReference type="NCBI Taxonomy" id="931626"/>
    <lineage>
        <taxon>Bacteria</taxon>
        <taxon>Bacillati</taxon>
        <taxon>Bacillota</taxon>
        <taxon>Clostridia</taxon>
        <taxon>Eubacteriales</taxon>
        <taxon>Eubacteriaceae</taxon>
        <taxon>Acetobacterium</taxon>
    </lineage>
</organism>
<feature type="transmembrane region" description="Helical" evidence="7">
    <location>
        <begin position="73"/>
        <end position="96"/>
    </location>
</feature>
<dbReference type="PANTHER" id="PTHR30151:SF0">
    <property type="entry name" value="ABC TRANSPORTER PERMEASE PROTEIN MJ0413-RELATED"/>
    <property type="match status" value="1"/>
</dbReference>
<dbReference type="GO" id="GO:0005886">
    <property type="term" value="C:plasma membrane"/>
    <property type="evidence" value="ECO:0007669"/>
    <property type="project" value="UniProtKB-SubCell"/>
</dbReference>
<dbReference type="HOGENOM" id="CLU_046113_4_2_9"/>
<evidence type="ECO:0000256" key="3">
    <source>
        <dbReference type="ARBA" id="ARBA00022475"/>
    </source>
</evidence>
<evidence type="ECO:0000313" key="10">
    <source>
        <dbReference type="Proteomes" id="UP000007177"/>
    </source>
</evidence>